<evidence type="ECO:0000313" key="2">
    <source>
        <dbReference type="EMBL" id="GAH06585.1"/>
    </source>
</evidence>
<dbReference type="PROSITE" id="PS51257">
    <property type="entry name" value="PROKAR_LIPOPROTEIN"/>
    <property type="match status" value="1"/>
</dbReference>
<dbReference type="SUPFAM" id="SSF52129">
    <property type="entry name" value="Caspase-like"/>
    <property type="match status" value="1"/>
</dbReference>
<feature type="domain" description="Peptidase C14 caspase" evidence="1">
    <location>
        <begin position="35"/>
        <end position="126"/>
    </location>
</feature>
<dbReference type="InterPro" id="IPR011600">
    <property type="entry name" value="Pept_C14_caspase"/>
</dbReference>
<dbReference type="EMBL" id="BART01037308">
    <property type="protein sequence ID" value="GAH06585.1"/>
    <property type="molecule type" value="Genomic_DNA"/>
</dbReference>
<proteinExistence type="predicted"/>
<gene>
    <name evidence="2" type="ORF">S01H4_62480</name>
</gene>
<dbReference type="GO" id="GO:0006508">
    <property type="term" value="P:proteolysis"/>
    <property type="evidence" value="ECO:0007669"/>
    <property type="project" value="InterPro"/>
</dbReference>
<evidence type="ECO:0000259" key="1">
    <source>
        <dbReference type="Pfam" id="PF00656"/>
    </source>
</evidence>
<protein>
    <recommendedName>
        <fullName evidence="1">Peptidase C14 caspase domain-containing protein</fullName>
    </recommendedName>
</protein>
<feature type="non-terminal residue" evidence="2">
    <location>
        <position position="148"/>
    </location>
</feature>
<dbReference type="AlphaFoldDB" id="X1DE34"/>
<sequence>MIKIKKLIIIFIALLLITLTSCGIIPPIQNINYRVLLIGAGDYDGGCADDLTAPPYAVDSMEELFSRCYDIEVLTILKDKKATKQNILNEIWYTFKDAEEDDVSIFYWAGHGQYKYNTFNLLPTDYLTEGRISVTELEYLLDKIAGTK</sequence>
<dbReference type="InterPro" id="IPR029030">
    <property type="entry name" value="Caspase-like_dom_sf"/>
</dbReference>
<accession>X1DE34</accession>
<dbReference type="Gene3D" id="3.40.50.1460">
    <property type="match status" value="1"/>
</dbReference>
<organism evidence="2">
    <name type="scientific">marine sediment metagenome</name>
    <dbReference type="NCBI Taxonomy" id="412755"/>
    <lineage>
        <taxon>unclassified sequences</taxon>
        <taxon>metagenomes</taxon>
        <taxon>ecological metagenomes</taxon>
    </lineage>
</organism>
<comment type="caution">
    <text evidence="2">The sequence shown here is derived from an EMBL/GenBank/DDBJ whole genome shotgun (WGS) entry which is preliminary data.</text>
</comment>
<dbReference type="GO" id="GO:0004197">
    <property type="term" value="F:cysteine-type endopeptidase activity"/>
    <property type="evidence" value="ECO:0007669"/>
    <property type="project" value="InterPro"/>
</dbReference>
<dbReference type="Pfam" id="PF00656">
    <property type="entry name" value="Peptidase_C14"/>
    <property type="match status" value="1"/>
</dbReference>
<reference evidence="2" key="1">
    <citation type="journal article" date="2014" name="Front. Microbiol.">
        <title>High frequency of phylogenetically diverse reductive dehalogenase-homologous genes in deep subseafloor sedimentary metagenomes.</title>
        <authorList>
            <person name="Kawai M."/>
            <person name="Futagami T."/>
            <person name="Toyoda A."/>
            <person name="Takaki Y."/>
            <person name="Nishi S."/>
            <person name="Hori S."/>
            <person name="Arai W."/>
            <person name="Tsubouchi T."/>
            <person name="Morono Y."/>
            <person name="Uchiyama I."/>
            <person name="Ito T."/>
            <person name="Fujiyama A."/>
            <person name="Inagaki F."/>
            <person name="Takami H."/>
        </authorList>
    </citation>
    <scope>NUCLEOTIDE SEQUENCE</scope>
    <source>
        <strain evidence="2">Expedition CK06-06</strain>
    </source>
</reference>
<name>X1DE34_9ZZZZ</name>